<dbReference type="Proteomes" id="UP001186974">
    <property type="component" value="Unassembled WGS sequence"/>
</dbReference>
<proteinExistence type="predicted"/>
<dbReference type="EMBL" id="JAWDJW010004662">
    <property type="protein sequence ID" value="KAK3073067.1"/>
    <property type="molecule type" value="Genomic_DNA"/>
</dbReference>
<protein>
    <submittedName>
        <fullName evidence="1">Uncharacterized protein</fullName>
    </submittedName>
</protein>
<feature type="non-terminal residue" evidence="1">
    <location>
        <position position="1"/>
    </location>
</feature>
<name>A0ACC3DGZ0_9PEZI</name>
<comment type="caution">
    <text evidence="1">The sequence shown here is derived from an EMBL/GenBank/DDBJ whole genome shotgun (WGS) entry which is preliminary data.</text>
</comment>
<keyword evidence="2" id="KW-1185">Reference proteome</keyword>
<reference evidence="1" key="1">
    <citation type="submission" date="2024-09" db="EMBL/GenBank/DDBJ databases">
        <title>Black Yeasts Isolated from many extreme environments.</title>
        <authorList>
            <person name="Coleine C."/>
            <person name="Stajich J.E."/>
            <person name="Selbmann L."/>
        </authorList>
    </citation>
    <scope>NUCLEOTIDE SEQUENCE</scope>
    <source>
        <strain evidence="1">CCFEE 5737</strain>
    </source>
</reference>
<organism evidence="1 2">
    <name type="scientific">Coniosporium uncinatum</name>
    <dbReference type="NCBI Taxonomy" id="93489"/>
    <lineage>
        <taxon>Eukaryota</taxon>
        <taxon>Fungi</taxon>
        <taxon>Dikarya</taxon>
        <taxon>Ascomycota</taxon>
        <taxon>Pezizomycotina</taxon>
        <taxon>Dothideomycetes</taxon>
        <taxon>Dothideomycetes incertae sedis</taxon>
        <taxon>Coniosporium</taxon>
    </lineage>
</organism>
<accession>A0ACC3DGZ0</accession>
<evidence type="ECO:0000313" key="1">
    <source>
        <dbReference type="EMBL" id="KAK3073067.1"/>
    </source>
</evidence>
<gene>
    <name evidence="1" type="ORF">LTS18_014513</name>
</gene>
<sequence>RFQLTPFVSDFSKTFTMPSSPRRPYTGSCHCGRTQYIVFLPFPPANDTAHPERGIRIYKCNCTTCHKMGLLHVRLPSKHNDFFLLSPLPREEDGEQERKGNEPDLTAAAADGGGEGLVGYQCNAKQTRWYFCPTCGVRTFAHWGEGFVDEVDLSSALGEDEGKEDGKLTKVWRPKEQAEPEESYFSVNGMTLDAGQKGLDLREWHEKGWIGYVDALEFREDRGRKPHVGGCY</sequence>
<evidence type="ECO:0000313" key="2">
    <source>
        <dbReference type="Proteomes" id="UP001186974"/>
    </source>
</evidence>